<reference evidence="7 8" key="1">
    <citation type="submission" date="2024-09" db="EMBL/GenBank/DDBJ databases">
        <authorList>
            <person name="Sun Q."/>
            <person name="Mori K."/>
        </authorList>
    </citation>
    <scope>NUCLEOTIDE SEQUENCE [LARGE SCALE GENOMIC DNA]</scope>
    <source>
        <strain evidence="7 8">TBRC 5777</strain>
    </source>
</reference>
<comment type="similarity">
    <text evidence="1">Belongs to the sigma-70 factor family. ECF subfamily.</text>
</comment>
<dbReference type="SUPFAM" id="SSF88946">
    <property type="entry name" value="Sigma2 domain of RNA polymerase sigma factors"/>
    <property type="match status" value="1"/>
</dbReference>
<dbReference type="InterPro" id="IPR014284">
    <property type="entry name" value="RNA_pol_sigma-70_dom"/>
</dbReference>
<accession>A0ABV6JXB7</accession>
<proteinExistence type="inferred from homology"/>
<dbReference type="Pfam" id="PF08281">
    <property type="entry name" value="Sigma70_r4_2"/>
    <property type="match status" value="1"/>
</dbReference>
<gene>
    <name evidence="7" type="ORF">ACFFGY_19110</name>
</gene>
<dbReference type="InterPro" id="IPR013249">
    <property type="entry name" value="RNA_pol_sigma70_r4_t2"/>
</dbReference>
<feature type="domain" description="RNA polymerase sigma-70 region 2" evidence="5">
    <location>
        <begin position="14"/>
        <end position="76"/>
    </location>
</feature>
<dbReference type="InterPro" id="IPR013324">
    <property type="entry name" value="RNA_pol_sigma_r3/r4-like"/>
</dbReference>
<comment type="caution">
    <text evidence="7">The sequence shown here is derived from an EMBL/GenBank/DDBJ whole genome shotgun (WGS) entry which is preliminary data.</text>
</comment>
<dbReference type="PANTHER" id="PTHR43133">
    <property type="entry name" value="RNA POLYMERASE ECF-TYPE SIGMA FACTO"/>
    <property type="match status" value="1"/>
</dbReference>
<keyword evidence="8" id="KW-1185">Reference proteome</keyword>
<dbReference type="Gene3D" id="1.10.1740.10">
    <property type="match status" value="1"/>
</dbReference>
<sequence>MNQDNDRFRHELASLLPDLRAFSRFLARDPTAADDLVQEALVRALRAESQWQQGTSLRAWSFSILRNTFYEGRRRGRVEQRVLEAVAPREEQAEEARQHARMEVQGLDHALSSLPAEQREALVLVGALGFSYEEGAKVANVAVGTLKARVSRARRNLASRFGEQAPPEA</sequence>
<feature type="domain" description="RNA polymerase sigma factor 70 region 4 type 2" evidence="6">
    <location>
        <begin position="107"/>
        <end position="157"/>
    </location>
</feature>
<evidence type="ECO:0000256" key="1">
    <source>
        <dbReference type="ARBA" id="ARBA00010641"/>
    </source>
</evidence>
<dbReference type="NCBIfam" id="TIGR02937">
    <property type="entry name" value="sigma70-ECF"/>
    <property type="match status" value="1"/>
</dbReference>
<organism evidence="7 8">
    <name type="scientific">Roseomonas elaeocarpi</name>
    <dbReference type="NCBI Taxonomy" id="907779"/>
    <lineage>
        <taxon>Bacteria</taxon>
        <taxon>Pseudomonadati</taxon>
        <taxon>Pseudomonadota</taxon>
        <taxon>Alphaproteobacteria</taxon>
        <taxon>Acetobacterales</taxon>
        <taxon>Roseomonadaceae</taxon>
        <taxon>Roseomonas</taxon>
    </lineage>
</organism>
<dbReference type="InterPro" id="IPR036388">
    <property type="entry name" value="WH-like_DNA-bd_sf"/>
</dbReference>
<protein>
    <submittedName>
        <fullName evidence="7">Sigma-70 family RNA polymerase sigma factor</fullName>
    </submittedName>
</protein>
<evidence type="ECO:0000313" key="7">
    <source>
        <dbReference type="EMBL" id="MFC0410370.1"/>
    </source>
</evidence>
<evidence type="ECO:0000313" key="8">
    <source>
        <dbReference type="Proteomes" id="UP001589865"/>
    </source>
</evidence>
<evidence type="ECO:0000259" key="5">
    <source>
        <dbReference type="Pfam" id="PF04542"/>
    </source>
</evidence>
<dbReference type="EMBL" id="JBHLUN010000015">
    <property type="protein sequence ID" value="MFC0410370.1"/>
    <property type="molecule type" value="Genomic_DNA"/>
</dbReference>
<dbReference type="RefSeq" id="WP_377046122.1">
    <property type="nucleotide sequence ID" value="NZ_JBHLUN010000015.1"/>
</dbReference>
<evidence type="ECO:0000256" key="4">
    <source>
        <dbReference type="ARBA" id="ARBA00023163"/>
    </source>
</evidence>
<name>A0ABV6JXB7_9PROT</name>
<dbReference type="Pfam" id="PF04542">
    <property type="entry name" value="Sigma70_r2"/>
    <property type="match status" value="1"/>
</dbReference>
<keyword evidence="2" id="KW-0805">Transcription regulation</keyword>
<dbReference type="Proteomes" id="UP001589865">
    <property type="component" value="Unassembled WGS sequence"/>
</dbReference>
<dbReference type="SUPFAM" id="SSF88659">
    <property type="entry name" value="Sigma3 and sigma4 domains of RNA polymerase sigma factors"/>
    <property type="match status" value="1"/>
</dbReference>
<dbReference type="InterPro" id="IPR039425">
    <property type="entry name" value="RNA_pol_sigma-70-like"/>
</dbReference>
<dbReference type="Gene3D" id="1.10.10.10">
    <property type="entry name" value="Winged helix-like DNA-binding domain superfamily/Winged helix DNA-binding domain"/>
    <property type="match status" value="1"/>
</dbReference>
<dbReference type="PANTHER" id="PTHR43133:SF25">
    <property type="entry name" value="RNA POLYMERASE SIGMA FACTOR RFAY-RELATED"/>
    <property type="match status" value="1"/>
</dbReference>
<evidence type="ECO:0000259" key="6">
    <source>
        <dbReference type="Pfam" id="PF08281"/>
    </source>
</evidence>
<evidence type="ECO:0000256" key="3">
    <source>
        <dbReference type="ARBA" id="ARBA00023082"/>
    </source>
</evidence>
<keyword evidence="3" id="KW-0731">Sigma factor</keyword>
<keyword evidence="4" id="KW-0804">Transcription</keyword>
<dbReference type="InterPro" id="IPR007627">
    <property type="entry name" value="RNA_pol_sigma70_r2"/>
</dbReference>
<evidence type="ECO:0000256" key="2">
    <source>
        <dbReference type="ARBA" id="ARBA00023015"/>
    </source>
</evidence>
<dbReference type="InterPro" id="IPR013325">
    <property type="entry name" value="RNA_pol_sigma_r2"/>
</dbReference>